<feature type="transmembrane region" description="Helical" evidence="2">
    <location>
        <begin position="105"/>
        <end position="126"/>
    </location>
</feature>
<feature type="compositionally biased region" description="Polar residues" evidence="1">
    <location>
        <begin position="22"/>
        <end position="45"/>
    </location>
</feature>
<evidence type="ECO:0000313" key="4">
    <source>
        <dbReference type="EMBL" id="KAK5100820.1"/>
    </source>
</evidence>
<sequence length="856" mass="94319">MDLGTRRQKTPLWPPSRHGAYQNVSSTEDLPLQHTPSLSTPGTGMSATYKSLLTPKISPSPYNTPGLDSTQTTPYLGGSPGDLKYESEKPKRTWFGYGWRGGARIAFTGTTLVLLTNMTLMLYMTLSFKKMDGFPVIYRGSCEGAERQNTIWHFFINVLSTGLLAASNYCMQLLSAPTRTYIDRAHSTGHWLDIGIPSIRNLRFSDWKRRSLWLALCVSSIPLHLVYNSTFYAAVATNDYNILYVTPDFLNGGGYDTSRFPSTAAQNISFFHENATAWVYLNNHDCIQNYANDFISKYRNVILVVSNETTAADDTLLSVTVNEVPAQLDATYDPFAWICNDTQTTNKTGVHGRNSAGFVPCAEQARELTNMANTWWKSGGYHISYCRAEEIKPDCHLHFAPHLMGPVILMNIIKCLVAFYVAFRMVDAPLVTLGDAIQSFIKHPDPTTAGLCLTTAREAERTFSRTAAHMAPRPPQTFQAGKHRWGKVITKRQWLLLFSLIAILIFGLLGGIIVGTKSLVPATLAHAWSIGFGKVKTQNLVLAANLPQLGASAVLITALIANAPQALLSFLYIVYNTIFTLMYLGEDWDMFGAYTGTTRHRLQITSKKQTHRYLRVSDPKGNQKSTHFLNLPYRYAIPLITVSGLLHWLMSQSLYLANISLIPRDGTLPRHDEITTVAFAPQPMVWLVVLALLMAGAVLANGMRRFGGQMSIVGSNSAAISAACHLEMMPERRRREMVLRKMAWGEIPSSGPDSSERPRHTDTFVGGLGIDAVGGGRNGNRDGSIKNTVFTADDFSDAMGRDGDGDDLEGASGGYQAVRGDVELIDSRGVGKSSAVAHCSFSDGFVFMPEVGKMYA</sequence>
<keyword evidence="2" id="KW-0472">Membrane</keyword>
<feature type="transmembrane region" description="Helical" evidence="2">
    <location>
        <begin position="403"/>
        <end position="423"/>
    </location>
</feature>
<dbReference type="EMBL" id="JAVRRG010000005">
    <property type="protein sequence ID" value="KAK5100820.1"/>
    <property type="molecule type" value="Genomic_DNA"/>
</dbReference>
<evidence type="ECO:0000256" key="1">
    <source>
        <dbReference type="SAM" id="MobiDB-lite"/>
    </source>
</evidence>
<feature type="domain" description="DUF6536" evidence="3">
    <location>
        <begin position="99"/>
        <end position="250"/>
    </location>
</feature>
<comment type="caution">
    <text evidence="4">The sequence shown here is derived from an EMBL/GenBank/DDBJ whole genome shotgun (WGS) entry which is preliminary data.</text>
</comment>
<evidence type="ECO:0000313" key="5">
    <source>
        <dbReference type="Proteomes" id="UP001345013"/>
    </source>
</evidence>
<evidence type="ECO:0000259" key="3">
    <source>
        <dbReference type="Pfam" id="PF20163"/>
    </source>
</evidence>
<feature type="transmembrane region" description="Helical" evidence="2">
    <location>
        <begin position="494"/>
        <end position="520"/>
    </location>
</feature>
<reference evidence="4 5" key="1">
    <citation type="submission" date="2023-08" db="EMBL/GenBank/DDBJ databases">
        <title>Black Yeasts Isolated from many extreme environments.</title>
        <authorList>
            <person name="Coleine C."/>
            <person name="Stajich J.E."/>
            <person name="Selbmann L."/>
        </authorList>
    </citation>
    <scope>NUCLEOTIDE SEQUENCE [LARGE SCALE GENOMIC DNA]</scope>
    <source>
        <strain evidence="4 5">CCFEE 5885</strain>
    </source>
</reference>
<feature type="transmembrane region" description="Helical" evidence="2">
    <location>
        <begin position="678"/>
        <end position="700"/>
    </location>
</feature>
<feature type="region of interest" description="Disordered" evidence="1">
    <location>
        <begin position="1"/>
        <end position="45"/>
    </location>
</feature>
<feature type="compositionally biased region" description="Polar residues" evidence="1">
    <location>
        <begin position="60"/>
        <end position="74"/>
    </location>
</feature>
<dbReference type="PANTHER" id="PTHR35395">
    <property type="entry name" value="DUF6536 DOMAIN-CONTAINING PROTEIN"/>
    <property type="match status" value="1"/>
</dbReference>
<gene>
    <name evidence="4" type="ORF">LTR24_000667</name>
</gene>
<protein>
    <recommendedName>
        <fullName evidence="3">DUF6536 domain-containing protein</fullName>
    </recommendedName>
</protein>
<dbReference type="InterPro" id="IPR046623">
    <property type="entry name" value="DUF6536"/>
</dbReference>
<organism evidence="4 5">
    <name type="scientific">Lithohypha guttulata</name>
    <dbReference type="NCBI Taxonomy" id="1690604"/>
    <lineage>
        <taxon>Eukaryota</taxon>
        <taxon>Fungi</taxon>
        <taxon>Dikarya</taxon>
        <taxon>Ascomycota</taxon>
        <taxon>Pezizomycotina</taxon>
        <taxon>Eurotiomycetes</taxon>
        <taxon>Chaetothyriomycetidae</taxon>
        <taxon>Chaetothyriales</taxon>
        <taxon>Trichomeriaceae</taxon>
        <taxon>Lithohypha</taxon>
    </lineage>
</organism>
<keyword evidence="5" id="KW-1185">Reference proteome</keyword>
<dbReference type="PANTHER" id="PTHR35395:SF1">
    <property type="entry name" value="DUF6536 DOMAIN-CONTAINING PROTEIN"/>
    <property type="match status" value="1"/>
</dbReference>
<keyword evidence="2" id="KW-1133">Transmembrane helix</keyword>
<dbReference type="Pfam" id="PF20163">
    <property type="entry name" value="DUF6536"/>
    <property type="match status" value="1"/>
</dbReference>
<name>A0ABR0KMY4_9EURO</name>
<accession>A0ABR0KMY4</accession>
<feature type="region of interest" description="Disordered" evidence="1">
    <location>
        <begin position="60"/>
        <end position="82"/>
    </location>
</feature>
<dbReference type="Proteomes" id="UP001345013">
    <property type="component" value="Unassembled WGS sequence"/>
</dbReference>
<keyword evidence="2" id="KW-0812">Transmembrane</keyword>
<proteinExistence type="predicted"/>
<feature type="transmembrane region" description="Helical" evidence="2">
    <location>
        <begin position="635"/>
        <end position="657"/>
    </location>
</feature>
<evidence type="ECO:0000256" key="2">
    <source>
        <dbReference type="SAM" id="Phobius"/>
    </source>
</evidence>